<name>A0A5Q2T8I9_KLUIN</name>
<proteinExistence type="predicted"/>
<sequence length="94" mass="11256">MAIQKRFSSDLENKLNQLFYMNFVMLERWEILCWFGSERISKSNWAEIVEKWDSWFEEGEQVPLKIIRCDSTSAPQRYVLIRGDAIKDITEFAE</sequence>
<protein>
    <submittedName>
        <fullName evidence="2">Uncharacterized protein</fullName>
    </submittedName>
</protein>
<evidence type="ECO:0000313" key="2">
    <source>
        <dbReference type="EMBL" id="WGL54648.1"/>
    </source>
</evidence>
<dbReference type="EMBL" id="CP123488">
    <property type="protein sequence ID" value="WGL54648.1"/>
    <property type="molecule type" value="Genomic_DNA"/>
</dbReference>
<dbReference type="GeneID" id="91973252"/>
<reference evidence="1 3" key="1">
    <citation type="submission" date="2019-10" db="EMBL/GenBank/DDBJ databases">
        <title>Complete genome sequencing of drug resistant plasmids in Kluyvera intermedia.</title>
        <authorList>
            <person name="Ke C."/>
            <person name="Jian S."/>
        </authorList>
    </citation>
    <scope>NUCLEOTIDE SEQUENCE [LARGE SCALE GENOMIC DNA]</scope>
    <source>
        <strain evidence="1 3">N2-1</strain>
    </source>
</reference>
<organism evidence="2 4">
    <name type="scientific">Kluyvera intermedia</name>
    <name type="common">Enterobacter intermedius</name>
    <dbReference type="NCBI Taxonomy" id="61648"/>
    <lineage>
        <taxon>Bacteria</taxon>
        <taxon>Pseudomonadati</taxon>
        <taxon>Pseudomonadota</taxon>
        <taxon>Gammaproteobacteria</taxon>
        <taxon>Enterobacterales</taxon>
        <taxon>Enterobacteriaceae</taxon>
        <taxon>Kluyvera</taxon>
    </lineage>
</organism>
<dbReference type="Proteomes" id="UP000344450">
    <property type="component" value="Chromosome"/>
</dbReference>
<dbReference type="EMBL" id="CP045845">
    <property type="protein sequence ID" value="QGH30462.1"/>
    <property type="molecule type" value="Genomic_DNA"/>
</dbReference>
<reference evidence="2" key="2">
    <citation type="submission" date="2023-04" db="EMBL/GenBank/DDBJ databases">
        <title>APH(3)-Id, a novel chromosomal aminoglycoside phosphotransferase, identified from an environmental isolate of Kluyvera intermedia DW18.</title>
        <authorList>
            <person name="Sha Y."/>
        </authorList>
    </citation>
    <scope>NUCLEOTIDE SEQUENCE</scope>
    <source>
        <strain evidence="2">DW18</strain>
    </source>
</reference>
<accession>A0A5Q2T8I9</accession>
<evidence type="ECO:0000313" key="1">
    <source>
        <dbReference type="EMBL" id="QGH30462.1"/>
    </source>
</evidence>
<evidence type="ECO:0000313" key="4">
    <source>
        <dbReference type="Proteomes" id="UP001177527"/>
    </source>
</evidence>
<dbReference type="AlphaFoldDB" id="A0A5Q2T8I9"/>
<dbReference type="RefSeq" id="WP_153743106.1">
    <property type="nucleotide sequence ID" value="NZ_CP045843.1"/>
</dbReference>
<evidence type="ECO:0000313" key="3">
    <source>
        <dbReference type="Proteomes" id="UP000344450"/>
    </source>
</evidence>
<dbReference type="Proteomes" id="UP001177527">
    <property type="component" value="Chromosome"/>
</dbReference>
<gene>
    <name evidence="1" type="ORF">GHC21_12615</name>
    <name evidence="2" type="ORF">QBD33_13295</name>
</gene>
<keyword evidence="3" id="KW-1185">Reference proteome</keyword>